<dbReference type="KEGG" id="btrm:SAMEA390648700168"/>
<reference evidence="1 2" key="1">
    <citation type="submission" date="2016-04" db="EMBL/GenBank/DDBJ databases">
        <authorList>
            <consortium name="Pathogen Informatics"/>
        </authorList>
    </citation>
    <scope>NUCLEOTIDE SEQUENCE [LARGE SCALE GENOMIC DNA]</scope>
    <source>
        <strain evidence="1 2">H044680328</strain>
    </source>
</reference>
<dbReference type="AlphaFoldDB" id="A0A157S756"/>
<dbReference type="GeneID" id="56588416"/>
<protein>
    <submittedName>
        <fullName evidence="1">Uncharacterized protein</fullName>
    </submittedName>
</protein>
<keyword evidence="2" id="KW-1185">Reference proteome</keyword>
<dbReference type="PATRIC" id="fig|123899.6.peg.157"/>
<dbReference type="EMBL" id="LT546645">
    <property type="protein sequence ID" value="SAI66252.1"/>
    <property type="molecule type" value="Genomic_DNA"/>
</dbReference>
<proteinExistence type="predicted"/>
<evidence type="ECO:0000313" key="2">
    <source>
        <dbReference type="Proteomes" id="UP000076825"/>
    </source>
</evidence>
<evidence type="ECO:0000313" key="1">
    <source>
        <dbReference type="EMBL" id="SAI66252.1"/>
    </source>
</evidence>
<sequence>MSDRDWYVPPYRNAFLLGYRAQRVKWADFAGVCMSLDGKRFWTRNAAERRAAELNAAQQHKGEA</sequence>
<dbReference type="RefSeq" id="WP_063491402.1">
    <property type="nucleotide sequence ID" value="NZ_CP016340.1"/>
</dbReference>
<accession>A0A157S756</accession>
<name>A0A157S756_9BORD</name>
<organism evidence="1 2">
    <name type="scientific">Bordetella trematum</name>
    <dbReference type="NCBI Taxonomy" id="123899"/>
    <lineage>
        <taxon>Bacteria</taxon>
        <taxon>Pseudomonadati</taxon>
        <taxon>Pseudomonadota</taxon>
        <taxon>Betaproteobacteria</taxon>
        <taxon>Burkholderiales</taxon>
        <taxon>Alcaligenaceae</taxon>
        <taxon>Bordetella</taxon>
    </lineage>
</organism>
<gene>
    <name evidence="1" type="ORF">SAMEA3906487_00168</name>
</gene>
<dbReference type="STRING" id="123899.SAMEA3906487_00168"/>
<dbReference type="Proteomes" id="UP000076825">
    <property type="component" value="Chromosome 1"/>
</dbReference>